<reference evidence="2 3" key="1">
    <citation type="submission" date="2016-10" db="EMBL/GenBank/DDBJ databases">
        <authorList>
            <person name="de Groot N.N."/>
        </authorList>
    </citation>
    <scope>NUCLEOTIDE SEQUENCE [LARGE SCALE GENOMIC DNA]</scope>
    <source>
        <strain evidence="2 3">CGMCC 4.5598</strain>
    </source>
</reference>
<evidence type="ECO:0000313" key="2">
    <source>
        <dbReference type="EMBL" id="SET45854.1"/>
    </source>
</evidence>
<keyword evidence="3" id="KW-1185">Reference proteome</keyword>
<dbReference type="Proteomes" id="UP000199361">
    <property type="component" value="Unassembled WGS sequence"/>
</dbReference>
<name>A0A1I0ELK0_9ACTN</name>
<evidence type="ECO:0000256" key="1">
    <source>
        <dbReference type="SAM" id="MobiDB-lite"/>
    </source>
</evidence>
<proteinExistence type="predicted"/>
<dbReference type="RefSeq" id="WP_177240561.1">
    <property type="nucleotide sequence ID" value="NZ_FOHX01000003.1"/>
</dbReference>
<accession>A0A1I0ELK0</accession>
<feature type="region of interest" description="Disordered" evidence="1">
    <location>
        <begin position="49"/>
        <end position="119"/>
    </location>
</feature>
<gene>
    <name evidence="2" type="ORF">SAMN05421811_10396</name>
</gene>
<organism evidence="2 3">
    <name type="scientific">Nonomuraea wenchangensis</name>
    <dbReference type="NCBI Taxonomy" id="568860"/>
    <lineage>
        <taxon>Bacteria</taxon>
        <taxon>Bacillati</taxon>
        <taxon>Actinomycetota</taxon>
        <taxon>Actinomycetes</taxon>
        <taxon>Streptosporangiales</taxon>
        <taxon>Streptosporangiaceae</taxon>
        <taxon>Nonomuraea</taxon>
    </lineage>
</organism>
<feature type="compositionally biased region" description="Polar residues" evidence="1">
    <location>
        <begin position="52"/>
        <end position="68"/>
    </location>
</feature>
<evidence type="ECO:0000313" key="3">
    <source>
        <dbReference type="Proteomes" id="UP000199361"/>
    </source>
</evidence>
<protein>
    <recommendedName>
        <fullName evidence="4">Collagen triple helix repeat-containing protein</fullName>
    </recommendedName>
</protein>
<dbReference type="EMBL" id="FOHX01000003">
    <property type="protein sequence ID" value="SET45854.1"/>
    <property type="molecule type" value="Genomic_DNA"/>
</dbReference>
<sequence length="204" mass="20832">MMSGRKTMLAVGAVAGLIVGGSGVAVAGVVASADVITACVTSSGTLRIPSTARPTTNPWPSPTSQTELAPTGEPGPEGCTAGERVITWNQQGPAGPTGPAGPAGPTGPEGPNPFDGQFRGGLSALLHPHTEGSYISKCLRGQIAVSGGYEIYELRNEAVMPDVIVSKATLVFDADGKSRSYEVKAKNPTDKLLNVFSDVLCIPE</sequence>
<evidence type="ECO:0008006" key="4">
    <source>
        <dbReference type="Google" id="ProtNLM"/>
    </source>
</evidence>
<dbReference type="AlphaFoldDB" id="A0A1I0ELK0"/>